<dbReference type="AlphaFoldDB" id="A0AAI8VTW1"/>
<sequence>MTTQGRMLFNADWTVFVYEDRKYETHRKNYKEMVQWVLDNVSTHYKDTVCRPTKLLDAWYTDLKEIASVSVAQLKPAARDRYREAVKPLNKLPRDLAAWINN</sequence>
<dbReference type="EMBL" id="CAUWAG010000017">
    <property type="protein sequence ID" value="CAJ2510574.1"/>
    <property type="molecule type" value="Genomic_DNA"/>
</dbReference>
<comment type="caution">
    <text evidence="1">The sequence shown here is derived from an EMBL/GenBank/DDBJ whole genome shotgun (WGS) entry which is preliminary data.</text>
</comment>
<protein>
    <submittedName>
        <fullName evidence="1">Uu.00g095430.m01.CDS01</fullName>
    </submittedName>
</protein>
<reference evidence="1" key="1">
    <citation type="submission" date="2023-10" db="EMBL/GenBank/DDBJ databases">
        <authorList>
            <person name="Hackl T."/>
        </authorList>
    </citation>
    <scope>NUCLEOTIDE SEQUENCE</scope>
</reference>
<evidence type="ECO:0000313" key="2">
    <source>
        <dbReference type="Proteomes" id="UP001295740"/>
    </source>
</evidence>
<proteinExistence type="predicted"/>
<accession>A0AAI8VTW1</accession>
<organism evidence="1 2">
    <name type="scientific">Anthostomella pinea</name>
    <dbReference type="NCBI Taxonomy" id="933095"/>
    <lineage>
        <taxon>Eukaryota</taxon>
        <taxon>Fungi</taxon>
        <taxon>Dikarya</taxon>
        <taxon>Ascomycota</taxon>
        <taxon>Pezizomycotina</taxon>
        <taxon>Sordariomycetes</taxon>
        <taxon>Xylariomycetidae</taxon>
        <taxon>Xylariales</taxon>
        <taxon>Xylariaceae</taxon>
        <taxon>Anthostomella</taxon>
    </lineage>
</organism>
<keyword evidence="2" id="KW-1185">Reference proteome</keyword>
<gene>
    <name evidence="1" type="ORF">KHLLAP_LOCUS11042</name>
</gene>
<name>A0AAI8VTW1_9PEZI</name>
<evidence type="ECO:0000313" key="1">
    <source>
        <dbReference type="EMBL" id="CAJ2510574.1"/>
    </source>
</evidence>
<dbReference type="Proteomes" id="UP001295740">
    <property type="component" value="Unassembled WGS sequence"/>
</dbReference>